<dbReference type="PhylomeDB" id="A0A151MCL5"/>
<feature type="chain" id="PRO_5007584993" evidence="3">
    <location>
        <begin position="25"/>
        <end position="261"/>
    </location>
</feature>
<dbReference type="RefSeq" id="XP_059574519.1">
    <property type="nucleotide sequence ID" value="XM_059718536.1"/>
</dbReference>
<feature type="transmembrane region" description="Helical" evidence="2">
    <location>
        <begin position="198"/>
        <end position="222"/>
    </location>
</feature>
<name>A0A151MCL5_ALLMI</name>
<evidence type="ECO:0000256" key="3">
    <source>
        <dbReference type="SAM" id="SignalP"/>
    </source>
</evidence>
<keyword evidence="2" id="KW-0472">Membrane</keyword>
<dbReference type="EMBL" id="AKHW03006235">
    <property type="protein sequence ID" value="KYO22244.1"/>
    <property type="molecule type" value="Genomic_DNA"/>
</dbReference>
<accession>A0A151MCL5</accession>
<protein>
    <submittedName>
        <fullName evidence="5">LRRN4 C-terminal-like protein</fullName>
    </submittedName>
</protein>
<keyword evidence="2" id="KW-0812">Transmembrane</keyword>
<dbReference type="InterPro" id="IPR036116">
    <property type="entry name" value="FN3_sf"/>
</dbReference>
<organism evidence="5 6">
    <name type="scientific">Alligator mississippiensis</name>
    <name type="common">American alligator</name>
    <dbReference type="NCBI Taxonomy" id="8496"/>
    <lineage>
        <taxon>Eukaryota</taxon>
        <taxon>Metazoa</taxon>
        <taxon>Chordata</taxon>
        <taxon>Craniata</taxon>
        <taxon>Vertebrata</taxon>
        <taxon>Euteleostomi</taxon>
        <taxon>Archelosauria</taxon>
        <taxon>Archosauria</taxon>
        <taxon>Crocodylia</taxon>
        <taxon>Alligatoridae</taxon>
        <taxon>Alligatorinae</taxon>
        <taxon>Alligator</taxon>
    </lineage>
</organism>
<dbReference type="SUPFAM" id="SSF49265">
    <property type="entry name" value="Fibronectin type III"/>
    <property type="match status" value="1"/>
</dbReference>
<keyword evidence="6" id="KW-1185">Reference proteome</keyword>
<evidence type="ECO:0000256" key="1">
    <source>
        <dbReference type="SAM" id="MobiDB-lite"/>
    </source>
</evidence>
<dbReference type="InterPro" id="IPR013783">
    <property type="entry name" value="Ig-like_fold"/>
</dbReference>
<dbReference type="Pfam" id="PF00041">
    <property type="entry name" value="fn3"/>
    <property type="match status" value="1"/>
</dbReference>
<dbReference type="CDD" id="cd00063">
    <property type="entry name" value="FN3"/>
    <property type="match status" value="1"/>
</dbReference>
<comment type="caution">
    <text evidence="5">The sequence shown here is derived from an EMBL/GenBank/DDBJ whole genome shotgun (WGS) entry which is preliminary data.</text>
</comment>
<gene>
    <name evidence="5" type="primary">LRRN4CL</name>
    <name evidence="5" type="ORF">Y1Q_0018837</name>
</gene>
<feature type="domain" description="Fibronectin type-III" evidence="4">
    <location>
        <begin position="95"/>
        <end position="194"/>
    </location>
</feature>
<dbReference type="SMART" id="SM00060">
    <property type="entry name" value="FN3"/>
    <property type="match status" value="1"/>
</dbReference>
<dbReference type="AlphaFoldDB" id="A0A151MCL5"/>
<dbReference type="Gene3D" id="2.60.40.10">
    <property type="entry name" value="Immunoglobulins"/>
    <property type="match status" value="1"/>
</dbReference>
<reference evidence="5 6" key="1">
    <citation type="journal article" date="2012" name="Genome Biol.">
        <title>Sequencing three crocodilian genomes to illuminate the evolution of archosaurs and amniotes.</title>
        <authorList>
            <person name="St John J.A."/>
            <person name="Braun E.L."/>
            <person name="Isberg S.R."/>
            <person name="Miles L.G."/>
            <person name="Chong A.Y."/>
            <person name="Gongora J."/>
            <person name="Dalzell P."/>
            <person name="Moran C."/>
            <person name="Bed'hom B."/>
            <person name="Abzhanov A."/>
            <person name="Burgess S.C."/>
            <person name="Cooksey A.M."/>
            <person name="Castoe T.A."/>
            <person name="Crawford N.G."/>
            <person name="Densmore L.D."/>
            <person name="Drew J.C."/>
            <person name="Edwards S.V."/>
            <person name="Faircloth B.C."/>
            <person name="Fujita M.K."/>
            <person name="Greenwold M.J."/>
            <person name="Hoffmann F.G."/>
            <person name="Howard J.M."/>
            <person name="Iguchi T."/>
            <person name="Janes D.E."/>
            <person name="Khan S.Y."/>
            <person name="Kohno S."/>
            <person name="de Koning A.J."/>
            <person name="Lance S.L."/>
            <person name="McCarthy F.M."/>
            <person name="McCormack J.E."/>
            <person name="Merchant M.E."/>
            <person name="Peterson D.G."/>
            <person name="Pollock D.D."/>
            <person name="Pourmand N."/>
            <person name="Raney B.J."/>
            <person name="Roessler K.A."/>
            <person name="Sanford J.R."/>
            <person name="Sawyer R.H."/>
            <person name="Schmidt C.J."/>
            <person name="Triplett E.W."/>
            <person name="Tuberville T.D."/>
            <person name="Venegas-Anaya M."/>
            <person name="Howard J.T."/>
            <person name="Jarvis E.D."/>
            <person name="Guillette L.J.Jr."/>
            <person name="Glenn T.C."/>
            <person name="Green R.E."/>
            <person name="Ray D.A."/>
        </authorList>
    </citation>
    <scope>NUCLEOTIDE SEQUENCE [LARGE SCALE GENOMIC DNA]</scope>
    <source>
        <strain evidence="5">KSC_2009_1</strain>
    </source>
</reference>
<evidence type="ECO:0000313" key="6">
    <source>
        <dbReference type="Proteomes" id="UP000050525"/>
    </source>
</evidence>
<evidence type="ECO:0000256" key="2">
    <source>
        <dbReference type="SAM" id="Phobius"/>
    </source>
</evidence>
<keyword evidence="2" id="KW-1133">Transmembrane helix</keyword>
<dbReference type="GeneID" id="109280432"/>
<evidence type="ECO:0000313" key="5">
    <source>
        <dbReference type="EMBL" id="KYO22244.1"/>
    </source>
</evidence>
<dbReference type="KEGG" id="amj:109280432"/>
<dbReference type="OrthoDB" id="8824963at2759"/>
<feature type="signal peptide" evidence="3">
    <location>
        <begin position="1"/>
        <end position="24"/>
    </location>
</feature>
<dbReference type="CTD" id="221091"/>
<dbReference type="PROSITE" id="PS50853">
    <property type="entry name" value="FN3"/>
    <property type="match status" value="1"/>
</dbReference>
<evidence type="ECO:0000259" key="4">
    <source>
        <dbReference type="PROSITE" id="PS50853"/>
    </source>
</evidence>
<keyword evidence="3" id="KW-0732">Signal</keyword>
<dbReference type="Proteomes" id="UP000050525">
    <property type="component" value="Unassembled WGS sequence"/>
</dbReference>
<sequence>MLLSRAPILAATVCLLLLCPAATATSRGAPLPQPPPVPHTTWEDYEDDTATPTTPRLGPPSRCDYQPCRHLQPSCAELRQASACLCPGLSGASEPPDPPRLLEAVVAAGGASLHWCAPPSTVLRYRLLAWPPHGPPLASPPLNASFRRATLGPLAPGTRYRLCVVAENAAGASFQHDDAAAPGGPCRAVDTPLGPQPLLYATLGVAALLGGLGTSALVWRWARHRRPWGRSARTGSRDNILESGAGLAGATNSAYGKEEDL</sequence>
<proteinExistence type="predicted"/>
<dbReference type="InterPro" id="IPR003961">
    <property type="entry name" value="FN3_dom"/>
</dbReference>
<dbReference type="STRING" id="8496.A0A151MCL5"/>
<feature type="region of interest" description="Disordered" evidence="1">
    <location>
        <begin position="26"/>
        <end position="59"/>
    </location>
</feature>